<protein>
    <submittedName>
        <fullName evidence="2">Uncharacterized protein</fullName>
    </submittedName>
</protein>
<sequence>MILTDISSGNTRLVLRAYFLIVISLVAWLAGGVLQSRSQLKIIKHGSVRAHTVMGWQQGFDLLKMVYQLRQLPGGTLGYSAMVILFALSKITDLLTANLVTQVPIKSRCPFGEGMVLNTTGPYLLTAPPSNGMPYIVAHNSQYFSLNNTCAVGIYAKVNQDVTFCPDTQDILGTWVCSTDATRTYSAAYNMAELSADLIEQDLLYPDPTGEYSAFGEYYNHFVTWSSSASLDTESSSTGTWDVRAAIQTNASPYDDNVTMLPLSCSMNAVPAEKITGVMNTTIALENWKTLFQGLMYYGTGTPSVSDPELGLAILLNTMTMVYGGNNMLLSVPAQDADQTQGCIVFATNVPTVIEALVLLVAGLFIGLMVLSIVYACKLGFTRRGGREALKTLPDGVIGWAVKAAQEHRDNGDPDPGQHARVRRREMKNWLIGYEGGESRLRLFQPC</sequence>
<proteinExistence type="predicted"/>
<reference evidence="2 3" key="1">
    <citation type="journal article" date="2023" name="IMA Fungus">
        <title>Comparative genomic study of the Penicillium genus elucidates a diverse pangenome and 15 lateral gene transfer events.</title>
        <authorList>
            <person name="Petersen C."/>
            <person name="Sorensen T."/>
            <person name="Nielsen M.R."/>
            <person name="Sondergaard T.E."/>
            <person name="Sorensen J.L."/>
            <person name="Fitzpatrick D.A."/>
            <person name="Frisvad J.C."/>
            <person name="Nielsen K.L."/>
        </authorList>
    </citation>
    <scope>NUCLEOTIDE SEQUENCE [LARGE SCALE GENOMIC DNA]</scope>
    <source>
        <strain evidence="2 3">IBT 35679</strain>
    </source>
</reference>
<feature type="transmembrane region" description="Helical" evidence="1">
    <location>
        <begin position="356"/>
        <end position="377"/>
    </location>
</feature>
<keyword evidence="3" id="KW-1185">Reference proteome</keyword>
<organism evidence="2 3">
    <name type="scientific">Penicillium frequentans</name>
    <dbReference type="NCBI Taxonomy" id="3151616"/>
    <lineage>
        <taxon>Eukaryota</taxon>
        <taxon>Fungi</taxon>
        <taxon>Dikarya</taxon>
        <taxon>Ascomycota</taxon>
        <taxon>Pezizomycotina</taxon>
        <taxon>Eurotiomycetes</taxon>
        <taxon>Eurotiomycetidae</taxon>
        <taxon>Eurotiales</taxon>
        <taxon>Aspergillaceae</taxon>
        <taxon>Penicillium</taxon>
    </lineage>
</organism>
<evidence type="ECO:0000313" key="3">
    <source>
        <dbReference type="Proteomes" id="UP001220324"/>
    </source>
</evidence>
<feature type="transmembrane region" description="Helical" evidence="1">
    <location>
        <begin position="13"/>
        <end position="34"/>
    </location>
</feature>
<name>A0AAD6GF60_9EURO</name>
<dbReference type="Proteomes" id="UP001220324">
    <property type="component" value="Unassembled WGS sequence"/>
</dbReference>
<evidence type="ECO:0000256" key="1">
    <source>
        <dbReference type="SAM" id="Phobius"/>
    </source>
</evidence>
<keyword evidence="1" id="KW-1133">Transmembrane helix</keyword>
<accession>A0AAD6GF60</accession>
<gene>
    <name evidence="2" type="ORF">N7494_005514</name>
</gene>
<keyword evidence="1" id="KW-0812">Transmembrane</keyword>
<keyword evidence="1" id="KW-0472">Membrane</keyword>
<evidence type="ECO:0000313" key="2">
    <source>
        <dbReference type="EMBL" id="KAJ5540438.1"/>
    </source>
</evidence>
<dbReference type="AlphaFoldDB" id="A0AAD6GF60"/>
<dbReference type="EMBL" id="JAQIZZ010000005">
    <property type="protein sequence ID" value="KAJ5540438.1"/>
    <property type="molecule type" value="Genomic_DNA"/>
</dbReference>
<comment type="caution">
    <text evidence="2">The sequence shown here is derived from an EMBL/GenBank/DDBJ whole genome shotgun (WGS) entry which is preliminary data.</text>
</comment>